<dbReference type="Proteomes" id="UP001141933">
    <property type="component" value="Unassembled WGS sequence"/>
</dbReference>
<dbReference type="InterPro" id="IPR032560">
    <property type="entry name" value="DUF4932"/>
</dbReference>
<evidence type="ECO:0000313" key="2">
    <source>
        <dbReference type="EMBL" id="MCZ8373174.1"/>
    </source>
</evidence>
<accession>A0ABT4PJE2</accession>
<keyword evidence="3" id="KW-1185">Reference proteome</keyword>
<dbReference type="RefSeq" id="WP_269878480.1">
    <property type="nucleotide sequence ID" value="NZ_JAPZVM010000009.1"/>
</dbReference>
<reference evidence="2" key="1">
    <citation type="submission" date="2022-12" db="EMBL/GenBank/DDBJ databases">
        <title>Phocaeicola acetigenes sp. nov., isolated feces from a healthy human.</title>
        <authorList>
            <person name="Do H."/>
            <person name="Ha Y.B."/>
            <person name="Kim J.-S."/>
            <person name="Suh M.K."/>
            <person name="Kim H.S."/>
            <person name="Lee J.-S."/>
        </authorList>
    </citation>
    <scope>NUCLEOTIDE SEQUENCE</scope>
    <source>
        <strain evidence="2">KGMB11183</strain>
    </source>
</reference>
<sequence length="365" mass="43381">MKKSLLIFALFIACFCVKAQSVIPQVNENVELMSILSRIAGFPEYKMDMAGQYIKDIDCYFKDNTEHPAVQYMQELRNKYRISFDAVMSMAIHLDNRNGILSLIEEDIPTLEKRWKDVDKSEFLSYLNNFYKDSKFNEFFNAHKDFYTKGIESYQDNVINHFDINWYADFYGNEPQESFSVIIGFCNGGGNYGVNRQLTGKMKEVFAIVGYYVDKKDMPMYSKEYLPTLIHEFNHSFINHYLDENKYPEYVRQMEVAATDLFRSSQWSMSRQAYNNWKTMVNESLVRAAVICYMLDKKYKPEEIKNELLEQVQRNFRWMPELVSLLRKYEKEQSKYGNFENFYPNVIDFFKVYAKKENERCDVIG</sequence>
<comment type="caution">
    <text evidence="2">The sequence shown here is derived from an EMBL/GenBank/DDBJ whole genome shotgun (WGS) entry which is preliminary data.</text>
</comment>
<keyword evidence="1" id="KW-0732">Signal</keyword>
<feature type="signal peptide" evidence="1">
    <location>
        <begin position="1"/>
        <end position="19"/>
    </location>
</feature>
<organism evidence="2 3">
    <name type="scientific">Phocaeicola acetigenes</name>
    <dbReference type="NCBI Taxonomy" id="3016083"/>
    <lineage>
        <taxon>Bacteria</taxon>
        <taxon>Pseudomonadati</taxon>
        <taxon>Bacteroidota</taxon>
        <taxon>Bacteroidia</taxon>
        <taxon>Bacteroidales</taxon>
        <taxon>Bacteroidaceae</taxon>
        <taxon>Phocaeicola</taxon>
    </lineage>
</organism>
<protein>
    <submittedName>
        <fullName evidence="2">DUF4932 domain-containing protein</fullName>
    </submittedName>
</protein>
<proteinExistence type="predicted"/>
<dbReference type="EMBL" id="JAPZVM010000009">
    <property type="protein sequence ID" value="MCZ8373174.1"/>
    <property type="molecule type" value="Genomic_DNA"/>
</dbReference>
<name>A0ABT4PJE2_9BACT</name>
<evidence type="ECO:0000313" key="3">
    <source>
        <dbReference type="Proteomes" id="UP001141933"/>
    </source>
</evidence>
<evidence type="ECO:0000256" key="1">
    <source>
        <dbReference type="SAM" id="SignalP"/>
    </source>
</evidence>
<feature type="chain" id="PRO_5046901527" evidence="1">
    <location>
        <begin position="20"/>
        <end position="365"/>
    </location>
</feature>
<dbReference type="Pfam" id="PF16286">
    <property type="entry name" value="DUF4932"/>
    <property type="match status" value="1"/>
</dbReference>
<gene>
    <name evidence="2" type="ORF">O6P32_10730</name>
</gene>